<accession>A0A8J5YKN6</accession>
<reference evidence="2 3" key="1">
    <citation type="journal article" date="2021" name="bioRxiv">
        <title>The Gossypium anomalum genome as a resource for cotton improvement and evolutionary analysis of hybrid incompatibility.</title>
        <authorList>
            <person name="Grover C.E."/>
            <person name="Yuan D."/>
            <person name="Arick M.A."/>
            <person name="Miller E.R."/>
            <person name="Hu G."/>
            <person name="Peterson D.G."/>
            <person name="Wendel J.F."/>
            <person name="Udall J.A."/>
        </authorList>
    </citation>
    <scope>NUCLEOTIDE SEQUENCE [LARGE SCALE GENOMIC DNA]</scope>
    <source>
        <strain evidence="2">JFW-Udall</strain>
        <tissue evidence="2">Leaf</tissue>
    </source>
</reference>
<dbReference type="CDD" id="cd06222">
    <property type="entry name" value="RNase_H_like"/>
    <property type="match status" value="1"/>
</dbReference>
<dbReference type="InterPro" id="IPR002156">
    <property type="entry name" value="RNaseH_domain"/>
</dbReference>
<feature type="domain" description="RNase H type-1" evidence="1">
    <location>
        <begin position="100"/>
        <end position="218"/>
    </location>
</feature>
<dbReference type="PANTHER" id="PTHR47074">
    <property type="entry name" value="BNAC02G40300D PROTEIN"/>
    <property type="match status" value="1"/>
</dbReference>
<dbReference type="PANTHER" id="PTHR47074:SF61">
    <property type="entry name" value="RNASE H TYPE-1 DOMAIN-CONTAINING PROTEIN"/>
    <property type="match status" value="1"/>
</dbReference>
<dbReference type="GO" id="GO:0004523">
    <property type="term" value="F:RNA-DNA hybrid ribonuclease activity"/>
    <property type="evidence" value="ECO:0007669"/>
    <property type="project" value="InterPro"/>
</dbReference>
<evidence type="ECO:0000259" key="1">
    <source>
        <dbReference type="Pfam" id="PF13456"/>
    </source>
</evidence>
<evidence type="ECO:0000313" key="2">
    <source>
        <dbReference type="EMBL" id="KAG8485908.1"/>
    </source>
</evidence>
<dbReference type="InterPro" id="IPR052929">
    <property type="entry name" value="RNase_H-like_EbsB-rel"/>
</dbReference>
<comment type="caution">
    <text evidence="2">The sequence shown here is derived from an EMBL/GenBank/DDBJ whole genome shotgun (WGS) entry which is preliminary data.</text>
</comment>
<dbReference type="InterPro" id="IPR044730">
    <property type="entry name" value="RNase_H-like_dom_plant"/>
</dbReference>
<evidence type="ECO:0000313" key="3">
    <source>
        <dbReference type="Proteomes" id="UP000701853"/>
    </source>
</evidence>
<gene>
    <name evidence="2" type="ORF">CXB51_020214</name>
</gene>
<dbReference type="Pfam" id="PF13456">
    <property type="entry name" value="RVT_3"/>
    <property type="match status" value="1"/>
</dbReference>
<sequence>MGVSSSILVVLKFIKKTTRQWDAQRLTSVLDRKLHVTWPSTLSNISFQDWLLYVLTMQTGFVSQSMFYLLEFDVVHAKLPRRLIRIERWQPPEGSYLKVNFDATFYAPTILSCVRIVVMDNLGFVVGSKSVVNTHMASAFVAEALACYHVVQLGLNLGLQEVIFVGNSPIVIRKLYSPHLDESVIGPYIRDVKGLVGQFRLYQFFHISSQGNTVARLLDSKGLHGEGCAFQRRILDFARRASCVGASTSLL</sequence>
<dbReference type="EMBL" id="JAHUZN010000008">
    <property type="protein sequence ID" value="KAG8485908.1"/>
    <property type="molecule type" value="Genomic_DNA"/>
</dbReference>
<proteinExistence type="predicted"/>
<protein>
    <recommendedName>
        <fullName evidence="1">RNase H type-1 domain-containing protein</fullName>
    </recommendedName>
</protein>
<dbReference type="AlphaFoldDB" id="A0A8J5YKN6"/>
<dbReference type="GO" id="GO:0003676">
    <property type="term" value="F:nucleic acid binding"/>
    <property type="evidence" value="ECO:0007669"/>
    <property type="project" value="InterPro"/>
</dbReference>
<dbReference type="OrthoDB" id="1001320at2759"/>
<dbReference type="Proteomes" id="UP000701853">
    <property type="component" value="Chromosome 8"/>
</dbReference>
<name>A0A8J5YKN6_9ROSI</name>
<keyword evidence="3" id="KW-1185">Reference proteome</keyword>
<organism evidence="2 3">
    <name type="scientific">Gossypium anomalum</name>
    <dbReference type="NCBI Taxonomy" id="47600"/>
    <lineage>
        <taxon>Eukaryota</taxon>
        <taxon>Viridiplantae</taxon>
        <taxon>Streptophyta</taxon>
        <taxon>Embryophyta</taxon>
        <taxon>Tracheophyta</taxon>
        <taxon>Spermatophyta</taxon>
        <taxon>Magnoliopsida</taxon>
        <taxon>eudicotyledons</taxon>
        <taxon>Gunneridae</taxon>
        <taxon>Pentapetalae</taxon>
        <taxon>rosids</taxon>
        <taxon>malvids</taxon>
        <taxon>Malvales</taxon>
        <taxon>Malvaceae</taxon>
        <taxon>Malvoideae</taxon>
        <taxon>Gossypium</taxon>
    </lineage>
</organism>